<dbReference type="Proteomes" id="UP000077202">
    <property type="component" value="Unassembled WGS sequence"/>
</dbReference>
<evidence type="ECO:0000313" key="2">
    <source>
        <dbReference type="EMBL" id="OAE22373.1"/>
    </source>
</evidence>
<feature type="region of interest" description="Disordered" evidence="1">
    <location>
        <begin position="183"/>
        <end position="224"/>
    </location>
</feature>
<gene>
    <name evidence="2" type="ORF">AXG93_2318s1200</name>
</gene>
<keyword evidence="3" id="KW-1185">Reference proteome</keyword>
<feature type="region of interest" description="Disordered" evidence="1">
    <location>
        <begin position="109"/>
        <end position="132"/>
    </location>
</feature>
<accession>A0A176VPN5</accession>
<evidence type="ECO:0000256" key="1">
    <source>
        <dbReference type="SAM" id="MobiDB-lite"/>
    </source>
</evidence>
<proteinExistence type="predicted"/>
<protein>
    <submittedName>
        <fullName evidence="2">Uncharacterized protein</fullName>
    </submittedName>
</protein>
<dbReference type="EMBL" id="LVLJ01003211">
    <property type="protein sequence ID" value="OAE22373.1"/>
    <property type="molecule type" value="Genomic_DNA"/>
</dbReference>
<name>A0A176VPN5_MARPO</name>
<dbReference type="AlphaFoldDB" id="A0A176VPN5"/>
<sequence length="684" mass="74045">MDDYHEFGRDYAAEIDAWRRHSSPNYLYITQGGVATSEGASSSITEGTSGAVGATCTSSSNGTVSIAGGSTRGDASGVPSFSPIPEFFQRLRKNYEWVKTEKLRSLQEFKRKTGHKEPSARPPLPSFLSQSQRPSCWTCGDGHMRKDCPQEKGVQTSQARSQPAQMMCDHCGRASHPRESCFDLQPELRSRGRGRGDDAPRGRDGRGGRGTGAIERTASSATSVTESAMAARIEQLEQRLAAMAEPRGATVELNPQRGEGGHVPSTSVMRMATSVLRSPLFSTTELMDSGIDLARVVATSCEREKVTAMSAEIREDTVEDPSSTSTLFEETTWQVEATKMESLPARPAIDCKRIVPDIQTSLGGASDRSYFMTKESIAVQLRHDHPHDSSLFGVCAVVTSTESYDVLVDGAVLYLIGFRMDYWKETATYRPGWQSGDGCLSELLALQLKADRLVNKAWSEASLRVEAKRASADRLVCGSSTLSPLITTPVAWEYSSEGVCLLDLFGGISTGLAAVLQAAIRGYQKALPLDISLLGAQDLDRVGHIHMVQQTRSLAYIMKNVPLFIDTQAQLMASVHQVVRVADSSPMALVNGIGQPRTALPTLVSFPASHACRDGGPGLLWDSAIHQLIEPNADKRERAMGFMTCVTSSILEALRCQVLGLSYGSELLDVDCELGFGGATPFAR</sequence>
<evidence type="ECO:0000313" key="3">
    <source>
        <dbReference type="Proteomes" id="UP000077202"/>
    </source>
</evidence>
<feature type="region of interest" description="Disordered" evidence="1">
    <location>
        <begin position="37"/>
        <end position="60"/>
    </location>
</feature>
<feature type="compositionally biased region" description="Basic and acidic residues" evidence="1">
    <location>
        <begin position="183"/>
        <end position="207"/>
    </location>
</feature>
<feature type="compositionally biased region" description="Basic and acidic residues" evidence="1">
    <location>
        <begin position="109"/>
        <end position="119"/>
    </location>
</feature>
<organism evidence="2 3">
    <name type="scientific">Marchantia polymorpha subsp. ruderalis</name>
    <dbReference type="NCBI Taxonomy" id="1480154"/>
    <lineage>
        <taxon>Eukaryota</taxon>
        <taxon>Viridiplantae</taxon>
        <taxon>Streptophyta</taxon>
        <taxon>Embryophyta</taxon>
        <taxon>Marchantiophyta</taxon>
        <taxon>Marchantiopsida</taxon>
        <taxon>Marchantiidae</taxon>
        <taxon>Marchantiales</taxon>
        <taxon>Marchantiaceae</taxon>
        <taxon>Marchantia</taxon>
    </lineage>
</organism>
<reference evidence="2" key="1">
    <citation type="submission" date="2016-03" db="EMBL/GenBank/DDBJ databases">
        <title>Mechanisms controlling the formation of the plant cell surface in tip-growing cells are functionally conserved among land plants.</title>
        <authorList>
            <person name="Honkanen S."/>
            <person name="Jones V.A."/>
            <person name="Morieri G."/>
            <person name="Champion C."/>
            <person name="Hetherington A.J."/>
            <person name="Kelly S."/>
            <person name="Saint-Marcoux D."/>
            <person name="Proust H."/>
            <person name="Prescott H."/>
            <person name="Dolan L."/>
        </authorList>
    </citation>
    <scope>NUCLEOTIDE SEQUENCE [LARGE SCALE GENOMIC DNA]</scope>
    <source>
        <tissue evidence="2">Whole gametophyte</tissue>
    </source>
</reference>
<comment type="caution">
    <text evidence="2">The sequence shown here is derived from an EMBL/GenBank/DDBJ whole genome shotgun (WGS) entry which is preliminary data.</text>
</comment>
<feature type="compositionally biased region" description="Polar residues" evidence="1">
    <location>
        <begin position="38"/>
        <end position="48"/>
    </location>
</feature>